<dbReference type="Pfam" id="PF01928">
    <property type="entry name" value="CYTH"/>
    <property type="match status" value="1"/>
</dbReference>
<dbReference type="SMART" id="SM01118">
    <property type="entry name" value="CYTH"/>
    <property type="match status" value="1"/>
</dbReference>
<comment type="caution">
    <text evidence="2">The sequence shown here is derived from an EMBL/GenBank/DDBJ whole genome shotgun (WGS) entry which is preliminary data.</text>
</comment>
<evidence type="ECO:0000313" key="3">
    <source>
        <dbReference type="Proteomes" id="UP000602076"/>
    </source>
</evidence>
<evidence type="ECO:0000259" key="1">
    <source>
        <dbReference type="PROSITE" id="PS51707"/>
    </source>
</evidence>
<dbReference type="RefSeq" id="WP_190999707.1">
    <property type="nucleotide sequence ID" value="NZ_JACXSI010000056.1"/>
</dbReference>
<dbReference type="Gene3D" id="2.40.320.10">
    <property type="entry name" value="Hypothetical Protein Pfu-838710-001"/>
    <property type="match status" value="1"/>
</dbReference>
<dbReference type="SUPFAM" id="SSF55154">
    <property type="entry name" value="CYTH-like phosphatases"/>
    <property type="match status" value="1"/>
</dbReference>
<gene>
    <name evidence="2" type="ORF">IEO70_17705</name>
</gene>
<protein>
    <submittedName>
        <fullName evidence="2">CYTH domain-containing protein</fullName>
    </submittedName>
</protein>
<dbReference type="PROSITE" id="PS51707">
    <property type="entry name" value="CYTH"/>
    <property type="match status" value="1"/>
</dbReference>
<evidence type="ECO:0000313" key="2">
    <source>
        <dbReference type="EMBL" id="MBD3110171.1"/>
    </source>
</evidence>
<name>A0A927D024_9BACI</name>
<dbReference type="Proteomes" id="UP000602076">
    <property type="component" value="Unassembled WGS sequence"/>
</dbReference>
<organism evidence="2 3">
    <name type="scientific">Peribacillus faecalis</name>
    <dbReference type="NCBI Taxonomy" id="2772559"/>
    <lineage>
        <taxon>Bacteria</taxon>
        <taxon>Bacillati</taxon>
        <taxon>Bacillota</taxon>
        <taxon>Bacilli</taxon>
        <taxon>Bacillales</taxon>
        <taxon>Bacillaceae</taxon>
        <taxon>Peribacillus</taxon>
    </lineage>
</organism>
<feature type="domain" description="CYTH" evidence="1">
    <location>
        <begin position="4"/>
        <end position="192"/>
    </location>
</feature>
<dbReference type="CDD" id="cd07762">
    <property type="entry name" value="CYTH-like_Pase_1"/>
    <property type="match status" value="1"/>
</dbReference>
<proteinExistence type="predicted"/>
<dbReference type="PIRSF" id="PIRSF012526">
    <property type="entry name" value="CYTH_UCP012526"/>
    <property type="match status" value="1"/>
</dbReference>
<dbReference type="EMBL" id="JACXSI010000056">
    <property type="protein sequence ID" value="MBD3110171.1"/>
    <property type="molecule type" value="Genomic_DNA"/>
</dbReference>
<sequence length="192" mass="22492">MHQEIEIEFKNLLTKTEFDKLCDSFSLKESDFILQENHYFDSENFSLKNKGCALRIRKKKNSYEMTLKQPAEEGLLETNETLSEDEAKAIIASNRIPEGQIAKIIREELEVEPESVIYFGSLRTHRAETEYEGGLLVIDHSMYLNKEDYELEYEVSDFSAGQKIFLELLKTLNIPVRQTDNKIKRFYTAKYK</sequence>
<reference evidence="2" key="1">
    <citation type="submission" date="2020-09" db="EMBL/GenBank/DDBJ databases">
        <title>Bacillus faecalis sp. nov., a moderately halophilic bacterium isolated from cow faeces.</title>
        <authorList>
            <person name="Jiang L."/>
            <person name="Lee J."/>
        </authorList>
    </citation>
    <scope>NUCLEOTIDE SEQUENCE</scope>
    <source>
        <strain evidence="2">AGMB 02131</strain>
    </source>
</reference>
<dbReference type="InterPro" id="IPR033469">
    <property type="entry name" value="CYTH-like_dom_sf"/>
</dbReference>
<accession>A0A927D024</accession>
<dbReference type="InterPro" id="IPR023577">
    <property type="entry name" value="CYTH_domain"/>
</dbReference>
<keyword evidence="3" id="KW-1185">Reference proteome</keyword>
<dbReference type="AlphaFoldDB" id="A0A927D024"/>
<dbReference type="InterPro" id="IPR009195">
    <property type="entry name" value="Uncharacterised_YjbK"/>
</dbReference>